<feature type="transmembrane region" description="Helical" evidence="1">
    <location>
        <begin position="406"/>
        <end position="428"/>
    </location>
</feature>
<keyword evidence="1" id="KW-0812">Transmembrane</keyword>
<feature type="transmembrane region" description="Helical" evidence="1">
    <location>
        <begin position="322"/>
        <end position="345"/>
    </location>
</feature>
<sequence>MRTGGNFCRKNRPAREQSIMKNEQSSVPEVGNRVRLRAPIIGLLFAMGICLLTPYNNIYLQATPLGGGHFPLAPFFLFLGLSGLTILLQVIRGGATLLSGGELLTIWIQAVIGSGIAYTGFARTFLINITTPLHFAGTESRWQENIDPLIPAGLLPTDKGAIELLYNGIPGAREDSWLSMLGQIPWQAWLQPLFSWSVYILLAYLVMIFLLNIIVRQWIFYERMNFPLLKVPRMIAHAVSEGEGLAFFTNRFLLMGVLLPVILHLLNGLNLYYPSVPQMPTLLLAGPYFGQTGIFSGFHKLKLYFFPAFIGFAFLTSRQISFSFWFFFLGGGLFYGLLSLLGYSLPASELGVTFGPTITRPEEMQMLGAYGVFFFSLVWLARYHLLDVTRRSILWQKADSPGPEWLDVRISFWGAIIGTIALVCWYVYYGTAPLVAVLLVFSFFMITIVATRVICQGGLAYFTLTAAPMDGLIAFLGPKFFTGINALIAGISQKVLFVDLRESLMPSLLQAARVQRSNWPRGLLFSSILLTIVLSLFTSCLAMLTLCYRFGIRELQQDWAATTSIAVYENISRLMNTPPETGSWVFGFTMMGAVVMLLLVVCYQRLHWWPLHPLGYLTVYSSAMRILWLSFFLGWLCNALCMRYGGVRLFKKLQFFFIGLIIGDFSMGGIWAIIGLFTRMSYQVLPN</sequence>
<feature type="domain" description="DUF6784" evidence="2">
    <location>
        <begin position="587"/>
        <end position="685"/>
    </location>
</feature>
<feature type="transmembrane region" description="Helical" evidence="1">
    <location>
        <begin position="583"/>
        <end position="606"/>
    </location>
</feature>
<feature type="transmembrane region" description="Helical" evidence="1">
    <location>
        <begin position="656"/>
        <end position="677"/>
    </location>
</feature>
<evidence type="ECO:0000313" key="4">
    <source>
        <dbReference type="EMBL" id="CAG36485.1"/>
    </source>
</evidence>
<feature type="transmembrane region" description="Helical" evidence="1">
    <location>
        <begin position="252"/>
        <end position="273"/>
    </location>
</feature>
<feature type="transmembrane region" description="Helical" evidence="1">
    <location>
        <begin position="72"/>
        <end position="91"/>
    </location>
</feature>
<feature type="transmembrane region" description="Helical" evidence="1">
    <location>
        <begin position="40"/>
        <end position="60"/>
    </location>
</feature>
<reference evidence="5" key="1">
    <citation type="journal article" date="2004" name="Environ. Microbiol.">
        <title>The genome of Desulfotalea psychrophila, a sulfate-reducing bacterium from permanently cold Arctic sediments.</title>
        <authorList>
            <person name="Rabus R."/>
            <person name="Ruepp A."/>
            <person name="Frickey T."/>
            <person name="Rattei T."/>
            <person name="Fartmann B."/>
            <person name="Stark M."/>
            <person name="Bauer M."/>
            <person name="Zibat A."/>
            <person name="Lombardot T."/>
            <person name="Becker I."/>
            <person name="Amann J."/>
            <person name="Gellner K."/>
            <person name="Teeling H."/>
            <person name="Leuschner W.D."/>
            <person name="Gloeckner F.-O."/>
            <person name="Lupas A.N."/>
            <person name="Amann R."/>
            <person name="Klenk H.-P."/>
        </authorList>
    </citation>
    <scope>NUCLEOTIDE SEQUENCE [LARGE SCALE GENOMIC DNA]</scope>
    <source>
        <strain evidence="5">DSM 12343 / LSv54</strain>
    </source>
</reference>
<dbReference type="InterPro" id="IPR046711">
    <property type="entry name" value="DUF6784"/>
</dbReference>
<dbReference type="eggNOG" id="ENOG502Z7XV">
    <property type="taxonomic scope" value="Bacteria"/>
</dbReference>
<dbReference type="KEGG" id="dps:DP1756"/>
<name>Q6AME0_DESPS</name>
<evidence type="ECO:0000313" key="5">
    <source>
        <dbReference type="Proteomes" id="UP000000602"/>
    </source>
</evidence>
<protein>
    <submittedName>
        <fullName evidence="4">Uncharacterized protein</fullName>
    </submittedName>
</protein>
<evidence type="ECO:0000259" key="2">
    <source>
        <dbReference type="Pfam" id="PF20580"/>
    </source>
</evidence>
<dbReference type="InterPro" id="IPR046712">
    <property type="entry name" value="DUF6785"/>
</dbReference>
<keyword evidence="1" id="KW-1133">Transmembrane helix</keyword>
<dbReference type="AlphaFoldDB" id="Q6AME0"/>
<keyword evidence="5" id="KW-1185">Reference proteome</keyword>
<proteinExistence type="predicted"/>
<dbReference type="STRING" id="177439.DP1756"/>
<dbReference type="Pfam" id="PF20581">
    <property type="entry name" value="DUF6785"/>
    <property type="match status" value="1"/>
</dbReference>
<feature type="transmembrane region" description="Helical" evidence="1">
    <location>
        <begin position="365"/>
        <end position="385"/>
    </location>
</feature>
<dbReference type="Pfam" id="PF20580">
    <property type="entry name" value="DUF6784"/>
    <property type="match status" value="1"/>
</dbReference>
<accession>Q6AME0</accession>
<organism evidence="4 5">
    <name type="scientific">Desulfotalea psychrophila (strain LSv54 / DSM 12343)</name>
    <dbReference type="NCBI Taxonomy" id="177439"/>
    <lineage>
        <taxon>Bacteria</taxon>
        <taxon>Pseudomonadati</taxon>
        <taxon>Thermodesulfobacteriota</taxon>
        <taxon>Desulfobulbia</taxon>
        <taxon>Desulfobulbales</taxon>
        <taxon>Desulfocapsaceae</taxon>
        <taxon>Desulfotalea</taxon>
    </lineage>
</organism>
<feature type="transmembrane region" description="Helical" evidence="1">
    <location>
        <begin position="293"/>
        <end position="315"/>
    </location>
</feature>
<feature type="transmembrane region" description="Helical" evidence="1">
    <location>
        <begin position="523"/>
        <end position="548"/>
    </location>
</feature>
<gene>
    <name evidence="4" type="ordered locus">DP1756</name>
</gene>
<feature type="transmembrane region" description="Helical" evidence="1">
    <location>
        <begin position="196"/>
        <end position="215"/>
    </location>
</feature>
<dbReference type="Proteomes" id="UP000000602">
    <property type="component" value="Chromosome"/>
</dbReference>
<keyword evidence="1" id="KW-0472">Membrane</keyword>
<feature type="transmembrane region" description="Helical" evidence="1">
    <location>
        <begin position="103"/>
        <end position="121"/>
    </location>
</feature>
<dbReference type="EMBL" id="CR522870">
    <property type="protein sequence ID" value="CAG36485.1"/>
    <property type="molecule type" value="Genomic_DNA"/>
</dbReference>
<dbReference type="HOGENOM" id="CLU_405827_0_0_7"/>
<feature type="domain" description="DUF6785" evidence="3">
    <location>
        <begin position="35"/>
        <end position="551"/>
    </location>
</feature>
<evidence type="ECO:0000259" key="3">
    <source>
        <dbReference type="Pfam" id="PF20581"/>
    </source>
</evidence>
<evidence type="ECO:0000256" key="1">
    <source>
        <dbReference type="SAM" id="Phobius"/>
    </source>
</evidence>